<comment type="catalytic activity">
    <reaction evidence="5 6">
        <text>dTDP-beta-L-rhamnose + NADP(+) = dTDP-4-dehydro-beta-L-rhamnose + NADPH + H(+)</text>
        <dbReference type="Rhea" id="RHEA:21796"/>
        <dbReference type="ChEBI" id="CHEBI:15378"/>
        <dbReference type="ChEBI" id="CHEBI:57510"/>
        <dbReference type="ChEBI" id="CHEBI:57783"/>
        <dbReference type="ChEBI" id="CHEBI:58349"/>
        <dbReference type="ChEBI" id="CHEBI:62830"/>
        <dbReference type="EC" id="1.1.1.133"/>
    </reaction>
</comment>
<reference evidence="8 9" key="1">
    <citation type="submission" date="2021-06" db="EMBL/GenBank/DDBJ databases">
        <authorList>
            <person name="Lee D.H."/>
        </authorList>
    </citation>
    <scope>NUCLEOTIDE SEQUENCE [LARGE SCALE GENOMIC DNA]</scope>
    <source>
        <strain evidence="8 9">MMS21-HV4-11</strain>
    </source>
</reference>
<comment type="similarity">
    <text evidence="2 6">Belongs to the dTDP-4-dehydrorhamnose reductase family.</text>
</comment>
<evidence type="ECO:0000256" key="3">
    <source>
        <dbReference type="ARBA" id="ARBA00012929"/>
    </source>
</evidence>
<dbReference type="CDD" id="cd05254">
    <property type="entry name" value="dTDP_HR_like_SDR_e"/>
    <property type="match status" value="1"/>
</dbReference>
<comment type="pathway">
    <text evidence="1 6">Carbohydrate biosynthesis; dTDP-L-rhamnose biosynthesis.</text>
</comment>
<evidence type="ECO:0000256" key="2">
    <source>
        <dbReference type="ARBA" id="ARBA00010944"/>
    </source>
</evidence>
<gene>
    <name evidence="8" type="primary">rfbD</name>
    <name evidence="8" type="ORF">KQ910_16895</name>
</gene>
<evidence type="ECO:0000256" key="1">
    <source>
        <dbReference type="ARBA" id="ARBA00004781"/>
    </source>
</evidence>
<keyword evidence="9" id="KW-1185">Reference proteome</keyword>
<proteinExistence type="inferred from homology"/>
<keyword evidence="6 8" id="KW-0560">Oxidoreductase</keyword>
<accession>A0ABS6IM07</accession>
<dbReference type="EMBL" id="JAHOPB010000001">
    <property type="protein sequence ID" value="MBU8875455.1"/>
    <property type="molecule type" value="Genomic_DNA"/>
</dbReference>
<protein>
    <recommendedName>
        <fullName evidence="4 6">dTDP-4-dehydrorhamnose reductase</fullName>
        <ecNumber evidence="3 6">1.1.1.133</ecNumber>
    </recommendedName>
</protein>
<dbReference type="PANTHER" id="PTHR10491">
    <property type="entry name" value="DTDP-4-DEHYDRORHAMNOSE REDUCTASE"/>
    <property type="match status" value="1"/>
</dbReference>
<dbReference type="PANTHER" id="PTHR10491:SF4">
    <property type="entry name" value="METHIONINE ADENOSYLTRANSFERASE 2 SUBUNIT BETA"/>
    <property type="match status" value="1"/>
</dbReference>
<comment type="function">
    <text evidence="6">Catalyzes the reduction of dTDP-6-deoxy-L-lyxo-4-hexulose to yield dTDP-L-rhamnose.</text>
</comment>
<dbReference type="EC" id="1.1.1.133" evidence="3 6"/>
<name>A0ABS6IM07_9HYPH</name>
<dbReference type="GO" id="GO:0008831">
    <property type="term" value="F:dTDP-4-dehydrorhamnose reductase activity"/>
    <property type="evidence" value="ECO:0007669"/>
    <property type="project" value="UniProtKB-EC"/>
</dbReference>
<evidence type="ECO:0000256" key="6">
    <source>
        <dbReference type="RuleBase" id="RU364082"/>
    </source>
</evidence>
<comment type="cofactor">
    <cofactor evidence="6">
        <name>Mg(2+)</name>
        <dbReference type="ChEBI" id="CHEBI:18420"/>
    </cofactor>
    <text evidence="6">Binds 1 Mg(2+) ion per monomer.</text>
</comment>
<sequence length="291" mass="32027">MRVIVIGRSGQLARALAERASGDLDVVRLGRPDLDLDLETVRDISDRLSSLHPDIIVNTAAFTDVDGAERTPEAAFRVNCDGARRVAEAAATLGVPLVHLSTEYVFDGGSDRPYRETDPTAPLNVYGRSKLSGEAAVAEITADHAILRTSWLYSPYSRNFFTKVLEKSRGSAEIPVVADRLGSPTTVFELARGIEQVARNLLAWRHSRRGRGMFHMTCAGETSWAGFASEILRNKGCTVRPVTSDSFVELARRPMNSRLCNDRLSDVHGVALARWQDALSEVWTRYGDVGR</sequence>
<evidence type="ECO:0000256" key="4">
    <source>
        <dbReference type="ARBA" id="ARBA00017099"/>
    </source>
</evidence>
<feature type="domain" description="RmlD-like substrate binding" evidence="7">
    <location>
        <begin position="1"/>
        <end position="285"/>
    </location>
</feature>
<evidence type="ECO:0000256" key="5">
    <source>
        <dbReference type="ARBA" id="ARBA00048200"/>
    </source>
</evidence>
<organism evidence="8 9">
    <name type="scientific">Reyranella humidisoli</name>
    <dbReference type="NCBI Taxonomy" id="2849149"/>
    <lineage>
        <taxon>Bacteria</taxon>
        <taxon>Pseudomonadati</taxon>
        <taxon>Pseudomonadota</taxon>
        <taxon>Alphaproteobacteria</taxon>
        <taxon>Hyphomicrobiales</taxon>
        <taxon>Reyranellaceae</taxon>
        <taxon>Reyranella</taxon>
    </lineage>
</organism>
<dbReference type="RefSeq" id="WP_216962713.1">
    <property type="nucleotide sequence ID" value="NZ_JAHOPB010000001.1"/>
</dbReference>
<evidence type="ECO:0000259" key="7">
    <source>
        <dbReference type="Pfam" id="PF04321"/>
    </source>
</evidence>
<dbReference type="Pfam" id="PF04321">
    <property type="entry name" value="RmlD_sub_bind"/>
    <property type="match status" value="1"/>
</dbReference>
<evidence type="ECO:0000313" key="8">
    <source>
        <dbReference type="EMBL" id="MBU8875455.1"/>
    </source>
</evidence>
<evidence type="ECO:0000313" key="9">
    <source>
        <dbReference type="Proteomes" id="UP000727907"/>
    </source>
</evidence>
<dbReference type="Proteomes" id="UP000727907">
    <property type="component" value="Unassembled WGS sequence"/>
</dbReference>
<dbReference type="NCBIfam" id="TIGR01214">
    <property type="entry name" value="rmlD"/>
    <property type="match status" value="1"/>
</dbReference>
<dbReference type="InterPro" id="IPR029903">
    <property type="entry name" value="RmlD-like-bd"/>
</dbReference>
<dbReference type="InterPro" id="IPR005913">
    <property type="entry name" value="dTDP_dehydrorham_reduct"/>
</dbReference>
<comment type="caution">
    <text evidence="8">The sequence shown here is derived from an EMBL/GenBank/DDBJ whole genome shotgun (WGS) entry which is preliminary data.</text>
</comment>
<keyword evidence="6" id="KW-0521">NADP</keyword>